<keyword evidence="1" id="KW-0472">Membrane</keyword>
<protein>
    <submittedName>
        <fullName evidence="2">Uncharacterized protein</fullName>
    </submittedName>
</protein>
<keyword evidence="1" id="KW-1133">Transmembrane helix</keyword>
<accession>A0ABR1NMA7</accession>
<gene>
    <name evidence="2" type="ORF">SLS63_013878</name>
</gene>
<proteinExistence type="predicted"/>
<keyword evidence="1" id="KW-0812">Transmembrane</keyword>
<evidence type="ECO:0000313" key="2">
    <source>
        <dbReference type="EMBL" id="KAK7706884.1"/>
    </source>
</evidence>
<dbReference type="Proteomes" id="UP001430848">
    <property type="component" value="Unassembled WGS sequence"/>
</dbReference>
<comment type="caution">
    <text evidence="2">The sequence shown here is derived from an EMBL/GenBank/DDBJ whole genome shotgun (WGS) entry which is preliminary data.</text>
</comment>
<reference evidence="2 3" key="1">
    <citation type="submission" date="2024-02" db="EMBL/GenBank/DDBJ databases">
        <title>De novo assembly and annotation of 12 fungi associated with fruit tree decline syndrome in Ontario, Canada.</title>
        <authorList>
            <person name="Sulman M."/>
            <person name="Ellouze W."/>
            <person name="Ilyukhin E."/>
        </authorList>
    </citation>
    <scope>NUCLEOTIDE SEQUENCE [LARGE SCALE GENOMIC DNA]</scope>
    <source>
        <strain evidence="2 3">M169</strain>
    </source>
</reference>
<keyword evidence="3" id="KW-1185">Reference proteome</keyword>
<sequence>MIPELQARLDKDPALSNLCVLGVDPGSTPSGITRRGGWVIHVFIGQFVMLIMAHVFSWLFANAAVRTNEKAGKDLLAAMLQCNANLGKRPKGLYLDGDVVVELGAEARDRNKTGILWRDTLRYTGLRPEDTCLASL</sequence>
<name>A0ABR1NMA7_DIAER</name>
<evidence type="ECO:0000256" key="1">
    <source>
        <dbReference type="SAM" id="Phobius"/>
    </source>
</evidence>
<dbReference type="EMBL" id="JAKNSF020000210">
    <property type="protein sequence ID" value="KAK7706884.1"/>
    <property type="molecule type" value="Genomic_DNA"/>
</dbReference>
<feature type="transmembrane region" description="Helical" evidence="1">
    <location>
        <begin position="38"/>
        <end position="61"/>
    </location>
</feature>
<evidence type="ECO:0000313" key="3">
    <source>
        <dbReference type="Proteomes" id="UP001430848"/>
    </source>
</evidence>
<organism evidence="2 3">
    <name type="scientific">Diaporthe eres</name>
    <name type="common">Phomopsis oblonga</name>
    <dbReference type="NCBI Taxonomy" id="83184"/>
    <lineage>
        <taxon>Eukaryota</taxon>
        <taxon>Fungi</taxon>
        <taxon>Dikarya</taxon>
        <taxon>Ascomycota</taxon>
        <taxon>Pezizomycotina</taxon>
        <taxon>Sordariomycetes</taxon>
        <taxon>Sordariomycetidae</taxon>
        <taxon>Diaporthales</taxon>
        <taxon>Diaporthaceae</taxon>
        <taxon>Diaporthe</taxon>
        <taxon>Diaporthe eres species complex</taxon>
    </lineage>
</organism>